<dbReference type="PANTHER" id="PTHR32432">
    <property type="entry name" value="CELL DIVISION PROTEIN FTSA-RELATED"/>
    <property type="match status" value="1"/>
</dbReference>
<comment type="caution">
    <text evidence="2">The sequence shown here is derived from an EMBL/GenBank/DDBJ whole genome shotgun (WGS) entry which is preliminary data.</text>
</comment>
<feature type="domain" description="SHS2" evidence="1">
    <location>
        <begin position="27"/>
        <end position="195"/>
    </location>
</feature>
<dbReference type="Pfam" id="PF11104">
    <property type="entry name" value="PilM_2"/>
    <property type="match status" value="1"/>
</dbReference>
<dbReference type="InterPro" id="IPR043129">
    <property type="entry name" value="ATPase_NBD"/>
</dbReference>
<name>A0A554XJG4_9BURK</name>
<proteinExistence type="predicted"/>
<sequence>MLGCPAGIWGWDLITLGSLFGREPAPLLGVDIGSTTLKLVELDRLRDGRYAVLHCAIEPMDKGWIVDGNIEKFDEVAEALRRLVRKAGTKTKDVALALPGSAVITRKIHVPGELNEDELELQVEAEAAQLIPFPLSDVALDFCVVGPSSSAQGYVEVLVAAARKEKVSDRQGLAEAAGLNPVICDIEPYAARLAARRAIERLSNAGANAVVALFEIGSASTALQVIRNEEMIYERDQPIGGQMLTQAIARQYAMPLEEAELKKKNGIGLPADYPQQVLQPFLDTLGQELGRALQFFFTSTPHNKVDHILLSGGSASLPGVAQAVMAQTGFPTSVLNPFDGMALPPQLSPARLAVEQTSYLVATGLALRRFAS</sequence>
<accession>A0A554XJG4</accession>
<dbReference type="SUPFAM" id="SSF53067">
    <property type="entry name" value="Actin-like ATPase domain"/>
    <property type="match status" value="2"/>
</dbReference>
<protein>
    <submittedName>
        <fullName evidence="2">Cell division protein FtsA</fullName>
    </submittedName>
</protein>
<dbReference type="CDD" id="cd24049">
    <property type="entry name" value="ASKHA_NBD_PilM"/>
    <property type="match status" value="1"/>
</dbReference>
<evidence type="ECO:0000313" key="3">
    <source>
        <dbReference type="Proteomes" id="UP000318294"/>
    </source>
</evidence>
<organism evidence="2 3">
    <name type="scientific">Tepidimonas charontis</name>
    <dbReference type="NCBI Taxonomy" id="2267262"/>
    <lineage>
        <taxon>Bacteria</taxon>
        <taxon>Pseudomonadati</taxon>
        <taxon>Pseudomonadota</taxon>
        <taxon>Betaproteobacteria</taxon>
        <taxon>Burkholderiales</taxon>
        <taxon>Tepidimonas</taxon>
    </lineage>
</organism>
<dbReference type="Proteomes" id="UP000318294">
    <property type="component" value="Unassembled WGS sequence"/>
</dbReference>
<gene>
    <name evidence="2" type="primary">ftsA_1</name>
    <name evidence="2" type="ORF">Tchar_00328</name>
</gene>
<reference evidence="2 3" key="1">
    <citation type="submission" date="2019-07" db="EMBL/GenBank/DDBJ databases">
        <title>Tepidimonas charontis SPSP-6 draft genome.</title>
        <authorList>
            <person name="Da Costa M.S."/>
            <person name="Froufe H.J.C."/>
            <person name="Egas C."/>
            <person name="Albuquerque L."/>
        </authorList>
    </citation>
    <scope>NUCLEOTIDE SEQUENCE [LARGE SCALE GENOMIC DNA]</scope>
    <source>
        <strain evidence="2 3">SPSP-6</strain>
    </source>
</reference>
<dbReference type="Gene3D" id="3.30.420.40">
    <property type="match status" value="2"/>
</dbReference>
<dbReference type="EMBL" id="VJON01000003">
    <property type="protein sequence ID" value="TSE35973.1"/>
    <property type="molecule type" value="Genomic_DNA"/>
</dbReference>
<dbReference type="NCBIfam" id="TIGR01175">
    <property type="entry name" value="pilM"/>
    <property type="match status" value="1"/>
</dbReference>
<dbReference type="InterPro" id="IPR003494">
    <property type="entry name" value="SHS2_FtsA"/>
</dbReference>
<keyword evidence="2" id="KW-0132">Cell division</keyword>
<evidence type="ECO:0000259" key="1">
    <source>
        <dbReference type="SMART" id="SM00842"/>
    </source>
</evidence>
<keyword evidence="2" id="KW-0131">Cell cycle</keyword>
<dbReference type="InterPro" id="IPR005883">
    <property type="entry name" value="PilM"/>
</dbReference>
<evidence type="ECO:0000313" key="2">
    <source>
        <dbReference type="EMBL" id="TSE35973.1"/>
    </source>
</evidence>
<dbReference type="AlphaFoldDB" id="A0A554XJG4"/>
<dbReference type="GO" id="GO:0051301">
    <property type="term" value="P:cell division"/>
    <property type="evidence" value="ECO:0007669"/>
    <property type="project" value="UniProtKB-KW"/>
</dbReference>
<dbReference type="SMART" id="SM00842">
    <property type="entry name" value="FtsA"/>
    <property type="match status" value="1"/>
</dbReference>
<dbReference type="Gene3D" id="3.30.1490.300">
    <property type="match status" value="1"/>
</dbReference>
<keyword evidence="3" id="KW-1185">Reference proteome</keyword>
<dbReference type="PIRSF" id="PIRSF019169">
    <property type="entry name" value="PilM"/>
    <property type="match status" value="1"/>
</dbReference>
<dbReference type="InterPro" id="IPR050696">
    <property type="entry name" value="FtsA/MreB"/>
</dbReference>
<dbReference type="PANTHER" id="PTHR32432:SF3">
    <property type="entry name" value="ETHANOLAMINE UTILIZATION PROTEIN EUTJ"/>
    <property type="match status" value="1"/>
</dbReference>